<dbReference type="Pfam" id="PF00625">
    <property type="entry name" value="Guanylate_kin"/>
    <property type="match status" value="1"/>
</dbReference>
<evidence type="ECO:0000256" key="8">
    <source>
        <dbReference type="ARBA" id="ARBA00022741"/>
    </source>
</evidence>
<organism evidence="15 16">
    <name type="scientific">Atopococcus tabaci</name>
    <dbReference type="NCBI Taxonomy" id="269774"/>
    <lineage>
        <taxon>Bacteria</taxon>
        <taxon>Bacillati</taxon>
        <taxon>Bacillota</taxon>
        <taxon>Bacilli</taxon>
        <taxon>Lactobacillales</taxon>
        <taxon>Carnobacteriaceae</taxon>
        <taxon>Atopococcus</taxon>
    </lineage>
</organism>
<keyword evidence="6 13" id="KW-0963">Cytoplasm</keyword>
<comment type="catalytic activity">
    <reaction evidence="12 13">
        <text>GMP + ATP = GDP + ADP</text>
        <dbReference type="Rhea" id="RHEA:20780"/>
        <dbReference type="ChEBI" id="CHEBI:30616"/>
        <dbReference type="ChEBI" id="CHEBI:58115"/>
        <dbReference type="ChEBI" id="CHEBI:58189"/>
        <dbReference type="ChEBI" id="CHEBI:456216"/>
        <dbReference type="EC" id="2.7.4.8"/>
    </reaction>
</comment>
<dbReference type="InterPro" id="IPR027417">
    <property type="entry name" value="P-loop_NTPase"/>
</dbReference>
<gene>
    <name evidence="13 15" type="primary">gmk</name>
    <name evidence="15" type="ORF">Q4F26_01010</name>
</gene>
<sequence length="205" mass="23626">MSNRGVLIVLSGPSGVGKGTVRQAIFENYENDFEFSISMTTRGKRPGEVEGKDYFYSSREEFEELIAQDGFLEYAEYVDNLYGTPLKYVEDTLASGRDVFLEIEVQGAKQVQKKMPEGIFVFLVPPNFKELEDRLVHRGSESHELVQQRLSKAVDELRQIRYYDYVVVNDKVSNASRKVKNIIESEHLKVSRNISDFETFIKEME</sequence>
<comment type="caution">
    <text evidence="15">The sequence shown here is derived from an EMBL/GenBank/DDBJ whole genome shotgun (WGS) entry which is preliminary data.</text>
</comment>
<keyword evidence="8 13" id="KW-0547">Nucleotide-binding</keyword>
<dbReference type="SUPFAM" id="SSF52540">
    <property type="entry name" value="P-loop containing nucleoside triphosphate hydrolases"/>
    <property type="match status" value="1"/>
</dbReference>
<evidence type="ECO:0000313" key="16">
    <source>
        <dbReference type="Proteomes" id="UP001171751"/>
    </source>
</evidence>
<dbReference type="EC" id="2.7.4.8" evidence="4 13"/>
<feature type="domain" description="Guanylate kinase-like" evidence="14">
    <location>
        <begin position="5"/>
        <end position="184"/>
    </location>
</feature>
<accession>A0AA43RK07</accession>
<dbReference type="GO" id="GO:0005829">
    <property type="term" value="C:cytosol"/>
    <property type="evidence" value="ECO:0007669"/>
    <property type="project" value="TreeGrafter"/>
</dbReference>
<evidence type="ECO:0000313" key="15">
    <source>
        <dbReference type="EMBL" id="MDO5456900.1"/>
    </source>
</evidence>
<evidence type="ECO:0000256" key="11">
    <source>
        <dbReference type="ARBA" id="ARBA00030128"/>
    </source>
</evidence>
<dbReference type="FunFam" id="3.40.50.300:FF:000855">
    <property type="entry name" value="Guanylate kinase"/>
    <property type="match status" value="1"/>
</dbReference>
<comment type="similarity">
    <text evidence="3 13">Belongs to the guanylate kinase family.</text>
</comment>
<dbReference type="EMBL" id="JAUNQW010000002">
    <property type="protein sequence ID" value="MDO5456900.1"/>
    <property type="molecule type" value="Genomic_DNA"/>
</dbReference>
<evidence type="ECO:0000256" key="3">
    <source>
        <dbReference type="ARBA" id="ARBA00005790"/>
    </source>
</evidence>
<evidence type="ECO:0000256" key="12">
    <source>
        <dbReference type="ARBA" id="ARBA00048594"/>
    </source>
</evidence>
<dbReference type="HAMAP" id="MF_00328">
    <property type="entry name" value="Guanylate_kinase"/>
    <property type="match status" value="1"/>
</dbReference>
<dbReference type="FunFam" id="3.30.63.10:FF:000002">
    <property type="entry name" value="Guanylate kinase 1"/>
    <property type="match status" value="1"/>
</dbReference>
<evidence type="ECO:0000256" key="6">
    <source>
        <dbReference type="ARBA" id="ARBA00022490"/>
    </source>
</evidence>
<dbReference type="GO" id="GO:0004385">
    <property type="term" value="F:GMP kinase activity"/>
    <property type="evidence" value="ECO:0007669"/>
    <property type="project" value="UniProtKB-UniRule"/>
</dbReference>
<dbReference type="SMART" id="SM00072">
    <property type="entry name" value="GuKc"/>
    <property type="match status" value="1"/>
</dbReference>
<evidence type="ECO:0000256" key="7">
    <source>
        <dbReference type="ARBA" id="ARBA00022679"/>
    </source>
</evidence>
<dbReference type="Gene3D" id="3.30.63.10">
    <property type="entry name" value="Guanylate Kinase phosphate binding domain"/>
    <property type="match status" value="1"/>
</dbReference>
<dbReference type="CDD" id="cd00071">
    <property type="entry name" value="GMPK"/>
    <property type="match status" value="1"/>
</dbReference>
<name>A0AA43RK07_9LACT</name>
<evidence type="ECO:0000256" key="2">
    <source>
        <dbReference type="ARBA" id="ARBA00004496"/>
    </source>
</evidence>
<dbReference type="PANTHER" id="PTHR23117:SF13">
    <property type="entry name" value="GUANYLATE KINASE"/>
    <property type="match status" value="1"/>
</dbReference>
<proteinExistence type="inferred from homology"/>
<comment type="function">
    <text evidence="1 13">Essential for recycling GMP and indirectly, cGMP.</text>
</comment>
<keyword evidence="10 13" id="KW-0067">ATP-binding</keyword>
<evidence type="ECO:0000256" key="4">
    <source>
        <dbReference type="ARBA" id="ARBA00012961"/>
    </source>
</evidence>
<dbReference type="PANTHER" id="PTHR23117">
    <property type="entry name" value="GUANYLATE KINASE-RELATED"/>
    <property type="match status" value="1"/>
</dbReference>
<protein>
    <recommendedName>
        <fullName evidence="5 13">Guanylate kinase</fullName>
        <ecNumber evidence="4 13">2.7.4.8</ecNumber>
    </recommendedName>
    <alternativeName>
        <fullName evidence="11 13">GMP kinase</fullName>
    </alternativeName>
</protein>
<evidence type="ECO:0000259" key="14">
    <source>
        <dbReference type="PROSITE" id="PS50052"/>
    </source>
</evidence>
<comment type="subcellular location">
    <subcellularLocation>
        <location evidence="2 13">Cytoplasm</location>
    </subcellularLocation>
</comment>
<feature type="binding site" evidence="13">
    <location>
        <begin position="12"/>
        <end position="19"/>
    </location>
    <ligand>
        <name>ATP</name>
        <dbReference type="ChEBI" id="CHEBI:30616"/>
    </ligand>
</feature>
<dbReference type="InterPro" id="IPR017665">
    <property type="entry name" value="Guanylate_kinase"/>
</dbReference>
<dbReference type="NCBIfam" id="TIGR03263">
    <property type="entry name" value="guanyl_kin"/>
    <property type="match status" value="1"/>
</dbReference>
<keyword evidence="9 13" id="KW-0418">Kinase</keyword>
<keyword evidence="7 13" id="KW-0808">Transferase</keyword>
<dbReference type="AlphaFoldDB" id="A0AA43RK07"/>
<dbReference type="InterPro" id="IPR008145">
    <property type="entry name" value="GK/Ca_channel_bsu"/>
</dbReference>
<reference evidence="15" key="1">
    <citation type="submission" date="2023-07" db="EMBL/GenBank/DDBJ databases">
        <title>Between Cages and Wild: Unraveling the Impact of Captivity on Animal Microbiomes and Antimicrobial Resistance.</title>
        <authorList>
            <person name="Schmartz G.P."/>
            <person name="Rehner J."/>
            <person name="Schuff M.J."/>
            <person name="Becker S.L."/>
            <person name="Kravczyk M."/>
            <person name="Gurevich A."/>
            <person name="Francke R."/>
            <person name="Mueller R."/>
            <person name="Keller V."/>
            <person name="Keller A."/>
        </authorList>
    </citation>
    <scope>NUCLEOTIDE SEQUENCE</scope>
    <source>
        <strain evidence="15">S39M_St_73</strain>
    </source>
</reference>
<evidence type="ECO:0000256" key="13">
    <source>
        <dbReference type="HAMAP-Rule" id="MF_00328"/>
    </source>
</evidence>
<evidence type="ECO:0000256" key="1">
    <source>
        <dbReference type="ARBA" id="ARBA00003531"/>
    </source>
</evidence>
<evidence type="ECO:0000256" key="5">
    <source>
        <dbReference type="ARBA" id="ARBA00016296"/>
    </source>
</evidence>
<dbReference type="PROSITE" id="PS50052">
    <property type="entry name" value="GUANYLATE_KINASE_2"/>
    <property type="match status" value="1"/>
</dbReference>
<keyword evidence="16" id="KW-1185">Reference proteome</keyword>
<dbReference type="Proteomes" id="UP001171751">
    <property type="component" value="Unassembled WGS sequence"/>
</dbReference>
<dbReference type="InterPro" id="IPR008144">
    <property type="entry name" value="Guanylate_kin-like_dom"/>
</dbReference>
<evidence type="ECO:0000256" key="10">
    <source>
        <dbReference type="ARBA" id="ARBA00022840"/>
    </source>
</evidence>
<dbReference type="GO" id="GO:0005524">
    <property type="term" value="F:ATP binding"/>
    <property type="evidence" value="ECO:0007669"/>
    <property type="project" value="UniProtKB-UniRule"/>
</dbReference>
<evidence type="ECO:0000256" key="9">
    <source>
        <dbReference type="ARBA" id="ARBA00022777"/>
    </source>
</evidence>
<dbReference type="Gene3D" id="3.40.50.300">
    <property type="entry name" value="P-loop containing nucleotide triphosphate hydrolases"/>
    <property type="match status" value="2"/>
</dbReference>